<evidence type="ECO:0000256" key="2">
    <source>
        <dbReference type="ARBA" id="ARBA00004604"/>
    </source>
</evidence>
<keyword evidence="6" id="KW-0733">Signal recognition particle</keyword>
<name>A0A0L0EY17_9EUKA</name>
<evidence type="ECO:0000313" key="12">
    <source>
        <dbReference type="Proteomes" id="UP000054560"/>
    </source>
</evidence>
<dbReference type="GO" id="GO:0008312">
    <property type="term" value="F:7S RNA binding"/>
    <property type="evidence" value="ECO:0007669"/>
    <property type="project" value="InterPro"/>
</dbReference>
<accession>A0A0L0EY17</accession>
<feature type="non-terminal residue" evidence="11">
    <location>
        <position position="92"/>
    </location>
</feature>
<dbReference type="PANTHER" id="PTHR12860:SF0">
    <property type="entry name" value="SIGNAL RECOGNITION PARTICLE SUBUNIT SRP68"/>
    <property type="match status" value="1"/>
</dbReference>
<evidence type="ECO:0000256" key="5">
    <source>
        <dbReference type="ARBA" id="ARBA00022884"/>
    </source>
</evidence>
<proteinExistence type="inferred from homology"/>
<gene>
    <name evidence="11" type="ORF">SARC_18179</name>
</gene>
<evidence type="ECO:0000256" key="7">
    <source>
        <dbReference type="ARBA" id="ARBA00023242"/>
    </source>
</evidence>
<dbReference type="STRING" id="667725.A0A0L0EY17"/>
<sequence length="92" mass="10698">MTFEPAGMEADLNTESAPSPRCSFNIAYVVKRAHAHHGLRHDDYNRYRLYCSRRIHRLRKVLNLTHGKKKFSKRDITDTDLTSGQGRENVLQ</sequence>
<evidence type="ECO:0000313" key="11">
    <source>
        <dbReference type="EMBL" id="KNC69310.1"/>
    </source>
</evidence>
<evidence type="ECO:0000256" key="10">
    <source>
        <dbReference type="SAM" id="MobiDB-lite"/>
    </source>
</evidence>
<evidence type="ECO:0000256" key="9">
    <source>
        <dbReference type="ARBA" id="ARBA00029498"/>
    </source>
</evidence>
<keyword evidence="4" id="KW-0963">Cytoplasm</keyword>
<evidence type="ECO:0000256" key="3">
    <source>
        <dbReference type="ARBA" id="ARBA00009352"/>
    </source>
</evidence>
<dbReference type="GO" id="GO:0005786">
    <property type="term" value="C:signal recognition particle, endoplasmic reticulum targeting"/>
    <property type="evidence" value="ECO:0007669"/>
    <property type="project" value="UniProtKB-KW"/>
</dbReference>
<evidence type="ECO:0000256" key="6">
    <source>
        <dbReference type="ARBA" id="ARBA00023135"/>
    </source>
</evidence>
<dbReference type="GO" id="GO:0005047">
    <property type="term" value="F:signal recognition particle binding"/>
    <property type="evidence" value="ECO:0007669"/>
    <property type="project" value="InterPro"/>
</dbReference>
<dbReference type="GO" id="GO:0006614">
    <property type="term" value="P:SRP-dependent cotranslational protein targeting to membrane"/>
    <property type="evidence" value="ECO:0007669"/>
    <property type="project" value="InterPro"/>
</dbReference>
<dbReference type="InterPro" id="IPR038253">
    <property type="entry name" value="SRP68_N_sf"/>
</dbReference>
<dbReference type="Pfam" id="PF16969">
    <property type="entry name" value="SRP68"/>
    <property type="match status" value="1"/>
</dbReference>
<dbReference type="Gene3D" id="1.10.3450.40">
    <property type="entry name" value="Signal recognition particle, SRP68 subunit, RNA-binding domain"/>
    <property type="match status" value="1"/>
</dbReference>
<dbReference type="AlphaFoldDB" id="A0A0L0EY17"/>
<feature type="compositionally biased region" description="Polar residues" evidence="10">
    <location>
        <begin position="79"/>
        <end position="92"/>
    </location>
</feature>
<dbReference type="eggNOG" id="KOG2460">
    <property type="taxonomic scope" value="Eukaryota"/>
</dbReference>
<reference evidence="11 12" key="1">
    <citation type="submission" date="2011-02" db="EMBL/GenBank/DDBJ databases">
        <title>The Genome Sequence of Sphaeroforma arctica JP610.</title>
        <authorList>
            <consortium name="The Broad Institute Genome Sequencing Platform"/>
            <person name="Russ C."/>
            <person name="Cuomo C."/>
            <person name="Young S.K."/>
            <person name="Zeng Q."/>
            <person name="Gargeya S."/>
            <person name="Alvarado L."/>
            <person name="Berlin A."/>
            <person name="Chapman S.B."/>
            <person name="Chen Z."/>
            <person name="Freedman E."/>
            <person name="Gellesch M."/>
            <person name="Goldberg J."/>
            <person name="Griggs A."/>
            <person name="Gujja S."/>
            <person name="Heilman E."/>
            <person name="Heiman D."/>
            <person name="Howarth C."/>
            <person name="Mehta T."/>
            <person name="Neiman D."/>
            <person name="Pearson M."/>
            <person name="Roberts A."/>
            <person name="Saif S."/>
            <person name="Shea T."/>
            <person name="Shenoy N."/>
            <person name="Sisk P."/>
            <person name="Stolte C."/>
            <person name="Sykes S."/>
            <person name="White J."/>
            <person name="Yandava C."/>
            <person name="Burger G."/>
            <person name="Gray M.W."/>
            <person name="Holland P.W.H."/>
            <person name="King N."/>
            <person name="Lang F.B.F."/>
            <person name="Roger A.J."/>
            <person name="Ruiz-Trillo I."/>
            <person name="Haas B."/>
            <person name="Nusbaum C."/>
            <person name="Birren B."/>
        </authorList>
    </citation>
    <scope>NUCLEOTIDE SEQUENCE [LARGE SCALE GENOMIC DNA]</scope>
    <source>
        <strain evidence="11 12">JP610</strain>
    </source>
</reference>
<dbReference type="EMBL" id="KQ255912">
    <property type="protein sequence ID" value="KNC69310.1"/>
    <property type="molecule type" value="Genomic_DNA"/>
</dbReference>
<dbReference type="Proteomes" id="UP000054560">
    <property type="component" value="Unassembled WGS sequence"/>
</dbReference>
<dbReference type="GO" id="GO:0030942">
    <property type="term" value="F:endoplasmic reticulum signal peptide binding"/>
    <property type="evidence" value="ECO:0007669"/>
    <property type="project" value="InterPro"/>
</dbReference>
<keyword evidence="8" id="KW-0687">Ribonucleoprotein</keyword>
<organism evidence="11 12">
    <name type="scientific">Sphaeroforma arctica JP610</name>
    <dbReference type="NCBI Taxonomy" id="667725"/>
    <lineage>
        <taxon>Eukaryota</taxon>
        <taxon>Ichthyosporea</taxon>
        <taxon>Ichthyophonida</taxon>
        <taxon>Sphaeroforma</taxon>
    </lineage>
</organism>
<feature type="region of interest" description="Disordered" evidence="10">
    <location>
        <begin position="71"/>
        <end position="92"/>
    </location>
</feature>
<keyword evidence="5" id="KW-0694">RNA-binding</keyword>
<keyword evidence="12" id="KW-1185">Reference proteome</keyword>
<dbReference type="GeneID" id="25918683"/>
<evidence type="ECO:0000256" key="4">
    <source>
        <dbReference type="ARBA" id="ARBA00022490"/>
    </source>
</evidence>
<dbReference type="InterPro" id="IPR026258">
    <property type="entry name" value="SRP68"/>
</dbReference>
<dbReference type="OrthoDB" id="10255118at2759"/>
<comment type="subcellular location">
    <subcellularLocation>
        <location evidence="1">Cytoplasm</location>
    </subcellularLocation>
    <subcellularLocation>
        <location evidence="2">Nucleus</location>
        <location evidence="2">Nucleolus</location>
    </subcellularLocation>
</comment>
<comment type="similarity">
    <text evidence="3">Belongs to the SRP68 family.</text>
</comment>
<protein>
    <recommendedName>
        <fullName evidence="9">Signal recognition particle subunit SRP68</fullName>
    </recommendedName>
</protein>
<dbReference type="PANTHER" id="PTHR12860">
    <property type="entry name" value="SIGNAL RECOGNITION PARTICLE 68 KDA PROTEIN"/>
    <property type="match status" value="1"/>
</dbReference>
<evidence type="ECO:0000256" key="1">
    <source>
        <dbReference type="ARBA" id="ARBA00004496"/>
    </source>
</evidence>
<evidence type="ECO:0000256" key="8">
    <source>
        <dbReference type="ARBA" id="ARBA00023274"/>
    </source>
</evidence>
<dbReference type="GO" id="GO:0005730">
    <property type="term" value="C:nucleolus"/>
    <property type="evidence" value="ECO:0007669"/>
    <property type="project" value="UniProtKB-SubCell"/>
</dbReference>
<keyword evidence="7" id="KW-0539">Nucleus</keyword>
<dbReference type="RefSeq" id="XP_014143212.1">
    <property type="nucleotide sequence ID" value="XM_014287737.1"/>
</dbReference>